<protein>
    <recommendedName>
        <fullName evidence="9">Inner centromere protein ARK-binding domain-containing protein</fullName>
    </recommendedName>
</protein>
<dbReference type="PANTHER" id="PTHR13142:SF1">
    <property type="entry name" value="INNER CENTROMERE PROTEIN"/>
    <property type="match status" value="1"/>
</dbReference>
<feature type="compositionally biased region" description="Basic and acidic residues" evidence="8">
    <location>
        <begin position="409"/>
        <end position="429"/>
    </location>
</feature>
<dbReference type="Proteomes" id="UP000319731">
    <property type="component" value="Unassembled WGS sequence"/>
</dbReference>
<evidence type="ECO:0000256" key="1">
    <source>
        <dbReference type="ARBA" id="ARBA00004123"/>
    </source>
</evidence>
<dbReference type="GO" id="GO:0005634">
    <property type="term" value="C:nucleus"/>
    <property type="evidence" value="ECO:0007669"/>
    <property type="project" value="UniProtKB-SubCell"/>
</dbReference>
<keyword evidence="6" id="KW-0206">Cytoskeleton</keyword>
<feature type="region of interest" description="Disordered" evidence="8">
    <location>
        <begin position="686"/>
        <end position="750"/>
    </location>
</feature>
<feature type="region of interest" description="Disordered" evidence="8">
    <location>
        <begin position="352"/>
        <end position="611"/>
    </location>
</feature>
<keyword evidence="7" id="KW-0539">Nucleus</keyword>
<dbReference type="RefSeq" id="XP_031027086.1">
    <property type="nucleotide sequence ID" value="XM_031166992.1"/>
</dbReference>
<feature type="compositionally biased region" description="Basic and acidic residues" evidence="8">
    <location>
        <begin position="689"/>
        <end position="698"/>
    </location>
</feature>
<evidence type="ECO:0000313" key="11">
    <source>
        <dbReference type="Proteomes" id="UP000319731"/>
    </source>
</evidence>
<dbReference type="Pfam" id="PF03941">
    <property type="entry name" value="INCENP_ARK-bind"/>
    <property type="match status" value="1"/>
</dbReference>
<keyword evidence="4" id="KW-0963">Cytoplasm</keyword>
<organism evidence="10 11">
    <name type="scientific">Synchytrium microbalum</name>
    <dbReference type="NCBI Taxonomy" id="1806994"/>
    <lineage>
        <taxon>Eukaryota</taxon>
        <taxon>Fungi</taxon>
        <taxon>Fungi incertae sedis</taxon>
        <taxon>Chytridiomycota</taxon>
        <taxon>Chytridiomycota incertae sedis</taxon>
        <taxon>Chytridiomycetes</taxon>
        <taxon>Synchytriales</taxon>
        <taxon>Synchytriaceae</taxon>
        <taxon>Synchytrium</taxon>
    </lineage>
</organism>
<dbReference type="OrthoDB" id="6123at2759"/>
<evidence type="ECO:0000256" key="3">
    <source>
        <dbReference type="ARBA" id="ARBA00010042"/>
    </source>
</evidence>
<feature type="region of interest" description="Disordered" evidence="8">
    <location>
        <begin position="41"/>
        <end position="140"/>
    </location>
</feature>
<keyword evidence="11" id="KW-1185">Reference proteome</keyword>
<comment type="similarity">
    <text evidence="3">Belongs to the INCENP family.</text>
</comment>
<evidence type="ECO:0000256" key="6">
    <source>
        <dbReference type="ARBA" id="ARBA00023212"/>
    </source>
</evidence>
<dbReference type="GO" id="GO:0007059">
    <property type="term" value="P:chromosome segregation"/>
    <property type="evidence" value="ECO:0007669"/>
    <property type="project" value="UniProtKB-KW"/>
</dbReference>
<dbReference type="PANTHER" id="PTHR13142">
    <property type="entry name" value="INNER CENTROMERE PROTEIN"/>
    <property type="match status" value="1"/>
</dbReference>
<feature type="compositionally biased region" description="Polar residues" evidence="8">
    <location>
        <begin position="121"/>
        <end position="131"/>
    </location>
</feature>
<sequence length="817" mass="89331">MFPTRFVTAAVYLSTLEAECEAHTTWLQSFARNLLANRSTNADHAKRKRAPSPDTNDAPKVDDSLDIDKVEQGDETASIDLPNKKRKISQQNKSAPSSPPASSVAPTTIEQHTPKLKLPVTDTTNDTNPCGFSNDDTSSNNDDEIFAEPSTPLASRVRIAEVATTTTTMPSPRQPIDDPRLKSIVSSSIENLRKGLTSLNEKRKTALTTAAGQLAKTPAKPSRFTHVTTNAAASSSNSYENVGDIAASQTTTMDVDETSDMDVDSVDFAMHEKPLIEEKNARIDVEKQDDAPMVEVEELLVIQEPARVEQQPAPEEDELDEEPVILPSKEANIVVESKPVKRESNQVVVIEWDEVTSEDRPDIAEQEPVEEEPVEDDDDADVIIVDIPKPKQLPLPKSTNKKGKTVEVPSHETHSKAAHEGKDASKIKEPAGSQSKATYGGPSTYKKEAATSKKNVTTDQRIERAQQRRIEDEAKRAEEAKRREEEKARRTEMSAKKEEEPVKKKQRVAEKQTHKTNTVEKPKKHNPAKAHAGESIKASEPAKPIEQPTLVADFTEVPAPRARDDKPSGLPMRTVEHGVVSSVKADRVKTDSVGSTDSSQPRTKVPVPEPIIDPLVMKTPLMGLVPPKPSILKSPAPSLGTLNKGNKSVVPAALNPPILNPILDLDGMTSVNTAMNAAMKAAGANIKAESVKRPDSDKSKKRSGPTTIVDEQGDLPEIPSDEEDEDDDSEDDERVKPARPTWAETPNLMDSLKDQQARDPDQIFGSVKPISLEEVFKGVKKVPKFRPRSSSANWLGADELTAQEEDSYKVKMGFGPS</sequence>
<evidence type="ECO:0000256" key="7">
    <source>
        <dbReference type="ARBA" id="ARBA00023242"/>
    </source>
</evidence>
<evidence type="ECO:0000256" key="4">
    <source>
        <dbReference type="ARBA" id="ARBA00022490"/>
    </source>
</evidence>
<comment type="subcellular location">
    <subcellularLocation>
        <location evidence="2">Cytoplasm</location>
        <location evidence="2">Cytoskeleton</location>
        <location evidence="2">Spindle</location>
    </subcellularLocation>
    <subcellularLocation>
        <location evidence="1">Nucleus</location>
    </subcellularLocation>
</comment>
<evidence type="ECO:0000256" key="2">
    <source>
        <dbReference type="ARBA" id="ARBA00004186"/>
    </source>
</evidence>
<dbReference type="GeneID" id="42002289"/>
<feature type="compositionally biased region" description="Low complexity" evidence="8">
    <location>
        <begin position="94"/>
        <end position="106"/>
    </location>
</feature>
<feature type="compositionally biased region" description="Acidic residues" evidence="8">
    <location>
        <begin position="364"/>
        <end position="381"/>
    </location>
</feature>
<dbReference type="GO" id="GO:0005819">
    <property type="term" value="C:spindle"/>
    <property type="evidence" value="ECO:0007669"/>
    <property type="project" value="UniProtKB-SubCell"/>
</dbReference>
<feature type="compositionally biased region" description="Polar residues" evidence="8">
    <location>
        <begin position="592"/>
        <end position="602"/>
    </location>
</feature>
<dbReference type="EMBL" id="QEAO01000003">
    <property type="protein sequence ID" value="TPX37015.1"/>
    <property type="molecule type" value="Genomic_DNA"/>
</dbReference>
<reference evidence="10 11" key="1">
    <citation type="journal article" date="2019" name="Sci. Rep.">
        <title>Comparative genomics of chytrid fungi reveal insights into the obligate biotrophic and pathogenic lifestyle of Synchytrium endobioticum.</title>
        <authorList>
            <person name="van de Vossenberg B.T.L.H."/>
            <person name="Warris S."/>
            <person name="Nguyen H.D.T."/>
            <person name="van Gent-Pelzer M.P.E."/>
            <person name="Joly D.L."/>
            <person name="van de Geest H.C."/>
            <person name="Bonants P.J.M."/>
            <person name="Smith D.S."/>
            <person name="Levesque C.A."/>
            <person name="van der Lee T.A.J."/>
        </authorList>
    </citation>
    <scope>NUCLEOTIDE SEQUENCE [LARGE SCALE GENOMIC DNA]</scope>
    <source>
        <strain evidence="10 11">JEL517</strain>
    </source>
</reference>
<dbReference type="STRING" id="1806994.A0A507CH77"/>
<dbReference type="AlphaFoldDB" id="A0A507CH77"/>
<dbReference type="InterPro" id="IPR005635">
    <property type="entry name" value="Inner_centromere_prot_ARK-bd"/>
</dbReference>
<evidence type="ECO:0000256" key="5">
    <source>
        <dbReference type="ARBA" id="ARBA00022829"/>
    </source>
</evidence>
<comment type="caution">
    <text evidence="10">The sequence shown here is derived from an EMBL/GenBank/DDBJ whole genome shotgun (WGS) entry which is preliminary data.</text>
</comment>
<evidence type="ECO:0000259" key="9">
    <source>
        <dbReference type="Pfam" id="PF03941"/>
    </source>
</evidence>
<name>A0A507CH77_9FUNG</name>
<feature type="compositionally biased region" description="Basic and acidic residues" evidence="8">
    <location>
        <begin position="460"/>
        <end position="521"/>
    </location>
</feature>
<feature type="compositionally biased region" description="Acidic residues" evidence="8">
    <location>
        <begin position="711"/>
        <end position="732"/>
    </location>
</feature>
<evidence type="ECO:0000256" key="8">
    <source>
        <dbReference type="SAM" id="MobiDB-lite"/>
    </source>
</evidence>
<accession>A0A507CH77</accession>
<feature type="domain" description="Inner centromere protein ARK-binding" evidence="9">
    <location>
        <begin position="717"/>
        <end position="776"/>
    </location>
</feature>
<feature type="compositionally biased region" description="Basic and acidic residues" evidence="8">
    <location>
        <begin position="57"/>
        <end position="72"/>
    </location>
</feature>
<keyword evidence="5" id="KW-0159">Chromosome partition</keyword>
<gene>
    <name evidence="10" type="ORF">SmJEL517_g01064</name>
</gene>
<proteinExistence type="inferred from homology"/>
<evidence type="ECO:0000313" key="10">
    <source>
        <dbReference type="EMBL" id="TPX37015.1"/>
    </source>
</evidence>